<dbReference type="Proteomes" id="UP000638353">
    <property type="component" value="Unassembled WGS sequence"/>
</dbReference>
<dbReference type="PANTHER" id="PTHR45228">
    <property type="entry name" value="CYCLIC DI-GMP PHOSPHODIESTERASE TM_0186-RELATED"/>
    <property type="match status" value="1"/>
</dbReference>
<feature type="transmembrane region" description="Helical" evidence="1">
    <location>
        <begin position="156"/>
        <end position="183"/>
    </location>
</feature>
<dbReference type="Gene3D" id="1.10.3210.10">
    <property type="entry name" value="Hypothetical protein af1432"/>
    <property type="match status" value="1"/>
</dbReference>
<dbReference type="CDD" id="cd00077">
    <property type="entry name" value="HDc"/>
    <property type="match status" value="1"/>
</dbReference>
<feature type="transmembrane region" description="Helical" evidence="1">
    <location>
        <begin position="98"/>
        <end position="115"/>
    </location>
</feature>
<keyword evidence="1" id="KW-1133">Transmembrane helix</keyword>
<dbReference type="EMBL" id="BMVC01000001">
    <property type="protein sequence ID" value="GHC76957.1"/>
    <property type="molecule type" value="Genomic_DNA"/>
</dbReference>
<dbReference type="RefSeq" id="WP_229897375.1">
    <property type="nucleotide sequence ID" value="NZ_BMVC01000001.1"/>
</dbReference>
<gene>
    <name evidence="2" type="ORF">GCM10010334_01070</name>
</gene>
<comment type="caution">
    <text evidence="2">The sequence shown here is derived from an EMBL/GenBank/DDBJ whole genome shotgun (WGS) entry which is preliminary data.</text>
</comment>
<evidence type="ECO:0000313" key="3">
    <source>
        <dbReference type="Proteomes" id="UP000638353"/>
    </source>
</evidence>
<accession>A0A918WS19</accession>
<dbReference type="InterPro" id="IPR003607">
    <property type="entry name" value="HD/PDEase_dom"/>
</dbReference>
<organism evidence="2 3">
    <name type="scientific">Streptomyces finlayi</name>
    <dbReference type="NCBI Taxonomy" id="67296"/>
    <lineage>
        <taxon>Bacteria</taxon>
        <taxon>Bacillati</taxon>
        <taxon>Actinomycetota</taxon>
        <taxon>Actinomycetes</taxon>
        <taxon>Kitasatosporales</taxon>
        <taxon>Streptomycetaceae</taxon>
        <taxon>Streptomyces</taxon>
    </lineage>
</organism>
<keyword evidence="2" id="KW-0449">Lipoprotein</keyword>
<protein>
    <submittedName>
        <fullName evidence="2">Lipoprotein</fullName>
    </submittedName>
</protein>
<dbReference type="PANTHER" id="PTHR45228:SF4">
    <property type="entry name" value="LIPOPROTEIN"/>
    <property type="match status" value="1"/>
</dbReference>
<reference evidence="2" key="2">
    <citation type="submission" date="2020-09" db="EMBL/GenBank/DDBJ databases">
        <authorList>
            <person name="Sun Q."/>
            <person name="Ohkuma M."/>
        </authorList>
    </citation>
    <scope>NUCLEOTIDE SEQUENCE</scope>
    <source>
        <strain evidence="2">JCM 4637</strain>
    </source>
</reference>
<dbReference type="AlphaFoldDB" id="A0A918WS19"/>
<evidence type="ECO:0000313" key="2">
    <source>
        <dbReference type="EMBL" id="GHC76957.1"/>
    </source>
</evidence>
<keyword evidence="1" id="KW-0812">Transmembrane</keyword>
<proteinExistence type="predicted"/>
<feature type="transmembrane region" description="Helical" evidence="1">
    <location>
        <begin position="127"/>
        <end position="144"/>
    </location>
</feature>
<sequence>MKPRSGTVQPPRFVPAATVKVPRFVLAARATALLWVLVALGLLVPDGIAEPGTALAFGVLVCIGELAHRGGEAAPLGTAGALAYALLGHCGGVPTTHGVAQVVVVSAGGSALGMLARRSRPSSDRCARRVLTVGFAAVLFQPAYNSGVVDDWVGHGGLYALFLAVLLALTGLCEAVLAAALLAARTGHPYGPLLREELRGLRGIGSAVCASGVVMALAVGVVGLWALPVFCVPLLLTQLSFRRYGEVRDTYRQTIASLARATEIAGYTRPGHAHRVAALSAAVGREMGLSGDEVTVLEYAALMHDIGQLSLVDPVPAGATASLPAAEQRRIALLGGAVVRQTGVVADVAVVVERQADPYREQPLTARIVRTVNAYDDLSGECGGGLGGPLSALERLRLGTGRDYQSEVVESLARVVARGVALPPPG</sequence>
<feature type="transmembrane region" description="Helical" evidence="1">
    <location>
        <begin position="204"/>
        <end position="227"/>
    </location>
</feature>
<feature type="transmembrane region" description="Helical" evidence="1">
    <location>
        <begin position="21"/>
        <end position="44"/>
    </location>
</feature>
<name>A0A918WS19_9ACTN</name>
<dbReference type="InterPro" id="IPR052020">
    <property type="entry name" value="Cyclic_di-GMP/3'3'-cGAMP_PDE"/>
</dbReference>
<evidence type="ECO:0000256" key="1">
    <source>
        <dbReference type="SAM" id="Phobius"/>
    </source>
</evidence>
<dbReference type="SUPFAM" id="SSF109604">
    <property type="entry name" value="HD-domain/PDEase-like"/>
    <property type="match status" value="1"/>
</dbReference>
<reference evidence="2" key="1">
    <citation type="journal article" date="2014" name="Int. J. Syst. Evol. Microbiol.">
        <title>Complete genome sequence of Corynebacterium casei LMG S-19264T (=DSM 44701T), isolated from a smear-ripened cheese.</title>
        <authorList>
            <consortium name="US DOE Joint Genome Institute (JGI-PGF)"/>
            <person name="Walter F."/>
            <person name="Albersmeier A."/>
            <person name="Kalinowski J."/>
            <person name="Ruckert C."/>
        </authorList>
    </citation>
    <scope>NUCLEOTIDE SEQUENCE</scope>
    <source>
        <strain evidence="2">JCM 4637</strain>
    </source>
</reference>
<keyword evidence="1" id="KW-0472">Membrane</keyword>